<sequence>MMLEWVHRIAGPVERAVRIATFPVRVVLSGNWVPKGPWIVIWGLFAFASSVQTYKQILGLSWTLVRLRFSAWRRGASLESSNAVACELCDSLIGLLLKFDANSPQDIACEKLCPSAFGGGVCVRTCERIVEAIRTSSRYPCKAAKLCPDANGEEAAACTWERRTRSRCERHPGLELWAKYQNTIARHAGALAAAWRRQPRCNARHALFCVRAPRSWDSLACDYASTVLVGCVGLLRSIAAIESEGGNDDKSWLTFWIVFFAATQLERFASVLLSRLRYYYHLKLLVTIYLVGFGGAETCYHKARSLRYLRSWQSLFMNRRRRGARDEDDDRKKRRALIEELETKARFGEALASLAAAFRERPIESVCRAAVDFEFGPEARDALLGVLETKEFAFLYVHLHAASVLDDRIDPVVEAAYVAFHQIPLRAAPRKRRRARARADDDDAARLSLERKQSLVFSQTLGFLDDASTPTWFDKICARLGLSRLENRVVAWLRRLWKRWRTRGLVESLLGTFVPEALVSVCSSTSKTLEWHEDLELKLVGGYVDDAGYFRNAATPRTNLLVQLYIAGSRRPDFVVGEATIHLAELFHGALVRFDDLPLWVDGGDDAQQPQHPSPEARLSLSLRLGKG</sequence>
<accession>A0AAD7XL86</accession>
<comment type="subcellular location">
    <subcellularLocation>
        <location evidence="1">Membrane</location>
        <topology evidence="1">Multi-pass membrane protein</topology>
    </subcellularLocation>
</comment>
<evidence type="ECO:0000256" key="5">
    <source>
        <dbReference type="ARBA" id="ARBA00023136"/>
    </source>
</evidence>
<reference evidence="6" key="1">
    <citation type="submission" date="2023-01" db="EMBL/GenBank/DDBJ databases">
        <title>Metagenome sequencing of chrysophaentin producing Chrysophaeum taylorii.</title>
        <authorList>
            <person name="Davison J."/>
            <person name="Bewley C."/>
        </authorList>
    </citation>
    <scope>NUCLEOTIDE SEQUENCE</scope>
    <source>
        <strain evidence="6">NIES-1699</strain>
    </source>
</reference>
<dbReference type="PANTHER" id="PTHR12300:SF161">
    <property type="entry name" value="RECEPTOR EXPRESSION-ENHANCING PROTEIN"/>
    <property type="match status" value="1"/>
</dbReference>
<evidence type="ECO:0000256" key="2">
    <source>
        <dbReference type="ARBA" id="ARBA00008573"/>
    </source>
</evidence>
<dbReference type="GO" id="GO:0016020">
    <property type="term" value="C:membrane"/>
    <property type="evidence" value="ECO:0007669"/>
    <property type="project" value="UniProtKB-SubCell"/>
</dbReference>
<evidence type="ECO:0000313" key="6">
    <source>
        <dbReference type="EMBL" id="KAJ8608742.1"/>
    </source>
</evidence>
<keyword evidence="4" id="KW-1133">Transmembrane helix</keyword>
<comment type="caution">
    <text evidence="6">The sequence shown here is derived from an EMBL/GenBank/DDBJ whole genome shotgun (WGS) entry which is preliminary data.</text>
</comment>
<dbReference type="Proteomes" id="UP001230188">
    <property type="component" value="Unassembled WGS sequence"/>
</dbReference>
<evidence type="ECO:0000256" key="1">
    <source>
        <dbReference type="ARBA" id="ARBA00004141"/>
    </source>
</evidence>
<name>A0AAD7XL86_9STRA</name>
<comment type="similarity">
    <text evidence="2">Belongs to the DP1 family.</text>
</comment>
<dbReference type="Pfam" id="PF03134">
    <property type="entry name" value="TB2_DP1_HVA22"/>
    <property type="match status" value="1"/>
</dbReference>
<dbReference type="InterPro" id="IPR004345">
    <property type="entry name" value="TB2_DP1_HVA22"/>
</dbReference>
<dbReference type="PANTHER" id="PTHR12300">
    <property type="entry name" value="HVA22-LIKE PROTEINS"/>
    <property type="match status" value="1"/>
</dbReference>
<dbReference type="AlphaFoldDB" id="A0AAD7XL86"/>
<dbReference type="EMBL" id="JAQMWT010000161">
    <property type="protein sequence ID" value="KAJ8608742.1"/>
    <property type="molecule type" value="Genomic_DNA"/>
</dbReference>
<keyword evidence="7" id="KW-1185">Reference proteome</keyword>
<keyword evidence="3" id="KW-0812">Transmembrane</keyword>
<evidence type="ECO:0000256" key="4">
    <source>
        <dbReference type="ARBA" id="ARBA00022989"/>
    </source>
</evidence>
<gene>
    <name evidence="6" type="ORF">CTAYLR_007805</name>
</gene>
<keyword evidence="5" id="KW-0472">Membrane</keyword>
<protein>
    <submittedName>
        <fullName evidence="6">Uncharacterized protein</fullName>
    </submittedName>
</protein>
<evidence type="ECO:0000313" key="7">
    <source>
        <dbReference type="Proteomes" id="UP001230188"/>
    </source>
</evidence>
<proteinExistence type="inferred from homology"/>
<evidence type="ECO:0000256" key="3">
    <source>
        <dbReference type="ARBA" id="ARBA00022692"/>
    </source>
</evidence>
<organism evidence="6 7">
    <name type="scientific">Chrysophaeum taylorii</name>
    <dbReference type="NCBI Taxonomy" id="2483200"/>
    <lineage>
        <taxon>Eukaryota</taxon>
        <taxon>Sar</taxon>
        <taxon>Stramenopiles</taxon>
        <taxon>Ochrophyta</taxon>
        <taxon>Pelagophyceae</taxon>
        <taxon>Pelagomonadales</taxon>
        <taxon>Pelagomonadaceae</taxon>
        <taxon>Chrysophaeum</taxon>
    </lineage>
</organism>